<dbReference type="EMBL" id="UZAD01007745">
    <property type="protein sequence ID" value="VDN88363.1"/>
    <property type="molecule type" value="Genomic_DNA"/>
</dbReference>
<dbReference type="AlphaFoldDB" id="A0A0N4TG76"/>
<sequence>FPVGYAQKYGIRLKGPKDTGIVKYLNFIRIYIKFKKIGAKLEATDMCEPHLICPATVAGHHGRLLRIEYDGWASNYDQLFDYRYNIPFQRLKPNLLVVFQILDSKNFSFSSSYPGLHLKFHICTLSLFKAIILAMSNRGRA</sequence>
<dbReference type="Gene3D" id="2.30.30.140">
    <property type="match status" value="1"/>
</dbReference>
<protein>
    <submittedName>
        <fullName evidence="3">Alpha-amylase_C domain-containing protein</fullName>
    </submittedName>
</protein>
<evidence type="ECO:0000313" key="1">
    <source>
        <dbReference type="EMBL" id="VDN88363.1"/>
    </source>
</evidence>
<keyword evidence="2" id="KW-1185">Reference proteome</keyword>
<reference evidence="3" key="1">
    <citation type="submission" date="2017-02" db="UniProtKB">
        <authorList>
            <consortium name="WormBaseParasite"/>
        </authorList>
    </citation>
    <scope>IDENTIFICATION</scope>
</reference>
<dbReference type="Proteomes" id="UP000278627">
    <property type="component" value="Unassembled WGS sequence"/>
</dbReference>
<dbReference type="InterPro" id="IPR004092">
    <property type="entry name" value="Mbt"/>
</dbReference>
<organism evidence="3">
    <name type="scientific">Brugia pahangi</name>
    <name type="common">Filarial nematode worm</name>
    <dbReference type="NCBI Taxonomy" id="6280"/>
    <lineage>
        <taxon>Eukaryota</taxon>
        <taxon>Metazoa</taxon>
        <taxon>Ecdysozoa</taxon>
        <taxon>Nematoda</taxon>
        <taxon>Chromadorea</taxon>
        <taxon>Rhabditida</taxon>
        <taxon>Spirurina</taxon>
        <taxon>Spiruromorpha</taxon>
        <taxon>Filarioidea</taxon>
        <taxon>Onchocercidae</taxon>
        <taxon>Brugia</taxon>
    </lineage>
</organism>
<gene>
    <name evidence="1" type="ORF">BPAG_LOCUS7177</name>
</gene>
<dbReference type="Pfam" id="PF02820">
    <property type="entry name" value="MBT"/>
    <property type="match status" value="1"/>
</dbReference>
<accession>A0A0N4TG76</accession>
<dbReference type="WBParaSite" id="BPAG_0000721401-mRNA-1">
    <property type="protein sequence ID" value="BPAG_0000721401-mRNA-1"/>
    <property type="gene ID" value="BPAG_0000721401"/>
</dbReference>
<dbReference type="STRING" id="6280.A0A0N4TG76"/>
<reference evidence="1 2" key="2">
    <citation type="submission" date="2018-11" db="EMBL/GenBank/DDBJ databases">
        <authorList>
            <consortium name="Pathogen Informatics"/>
        </authorList>
    </citation>
    <scope>NUCLEOTIDE SEQUENCE [LARGE SCALE GENOMIC DNA]</scope>
</reference>
<proteinExistence type="predicted"/>
<dbReference type="GO" id="GO:0006355">
    <property type="term" value="P:regulation of DNA-templated transcription"/>
    <property type="evidence" value="ECO:0007669"/>
    <property type="project" value="InterPro"/>
</dbReference>
<dbReference type="SUPFAM" id="SSF63748">
    <property type="entry name" value="Tudor/PWWP/MBT"/>
    <property type="match status" value="1"/>
</dbReference>
<evidence type="ECO:0000313" key="2">
    <source>
        <dbReference type="Proteomes" id="UP000278627"/>
    </source>
</evidence>
<evidence type="ECO:0000313" key="3">
    <source>
        <dbReference type="WBParaSite" id="BPAG_0000721401-mRNA-1"/>
    </source>
</evidence>
<name>A0A0N4TG76_BRUPA</name>
<dbReference type="GO" id="GO:0005634">
    <property type="term" value="C:nucleus"/>
    <property type="evidence" value="ECO:0007669"/>
    <property type="project" value="InterPro"/>
</dbReference>
<dbReference type="SMART" id="SM00561">
    <property type="entry name" value="MBT"/>
    <property type="match status" value="1"/>
</dbReference>